<dbReference type="OrthoDB" id="9799416at2"/>
<dbReference type="Proteomes" id="UP000254260">
    <property type="component" value="Unassembled WGS sequence"/>
</dbReference>
<reference evidence="1 2" key="1">
    <citation type="submission" date="2018-06" db="EMBL/GenBank/DDBJ databases">
        <authorList>
            <consortium name="Pathogen Informatics"/>
            <person name="Doyle S."/>
        </authorList>
    </citation>
    <scope>NUCLEOTIDE SEQUENCE [LARGE SCALE GENOMIC DNA]</scope>
    <source>
        <strain evidence="1 2">NCTC10899</strain>
    </source>
</reference>
<proteinExistence type="predicted"/>
<evidence type="ECO:0000313" key="2">
    <source>
        <dbReference type="Proteomes" id="UP000254260"/>
    </source>
</evidence>
<dbReference type="EMBL" id="UGUU01000001">
    <property type="protein sequence ID" value="SUD38102.1"/>
    <property type="molecule type" value="Genomic_DNA"/>
</dbReference>
<dbReference type="RefSeq" id="WP_115290520.1">
    <property type="nucleotide sequence ID" value="NZ_JBJEWQ010000002.1"/>
</dbReference>
<dbReference type="Pfam" id="PF12487">
    <property type="entry name" value="DUF3703"/>
    <property type="match status" value="1"/>
</dbReference>
<protein>
    <submittedName>
        <fullName evidence="1">Protein of uncharacterized function (DUF3703)</fullName>
    </submittedName>
</protein>
<accession>A0A379IPG6</accession>
<dbReference type="AlphaFoldDB" id="A0A379IPG6"/>
<evidence type="ECO:0000313" key="1">
    <source>
        <dbReference type="EMBL" id="SUD38102.1"/>
    </source>
</evidence>
<sequence length="121" mass="13906">MHMKLQDAIDEAFAQALHELAARRSAAALVWLERAHILTQRRPWLHARSHWLMLRAGWQQGDTREVLGQMPRILAALLFSRIWVPIGNTGRARVSAFQPMPVAEELRSLLATERRRRVPGD</sequence>
<dbReference type="InterPro" id="IPR022172">
    <property type="entry name" value="DUF3703"/>
</dbReference>
<gene>
    <name evidence="1" type="ORF">NCTC10899_00872</name>
</gene>
<name>A0A379IPG6_ECTME</name>
<organism evidence="1 2">
    <name type="scientific">Ectopseudomonas mendocina</name>
    <name type="common">Pseudomonas mendocina</name>
    <dbReference type="NCBI Taxonomy" id="300"/>
    <lineage>
        <taxon>Bacteria</taxon>
        <taxon>Pseudomonadati</taxon>
        <taxon>Pseudomonadota</taxon>
        <taxon>Gammaproteobacteria</taxon>
        <taxon>Pseudomonadales</taxon>
        <taxon>Pseudomonadaceae</taxon>
        <taxon>Ectopseudomonas</taxon>
    </lineage>
</organism>